<dbReference type="WormBase" id="Bm9424">
    <property type="protein sequence ID" value="BM02154"/>
    <property type="gene ID" value="WBGene00229685"/>
</dbReference>
<dbReference type="AlphaFoldDB" id="A0A0J9XRY7"/>
<dbReference type="RefSeq" id="XP_001894389.1">
    <property type="nucleotide sequence ID" value="XM_001894354.1"/>
</dbReference>
<reference evidence="2" key="2">
    <citation type="submission" date="2012-12" db="EMBL/GenBank/DDBJ databases">
        <authorList>
            <person name="Gao Y.W."/>
            <person name="Fan S.T."/>
            <person name="Sun H.T."/>
            <person name="Wang Z."/>
            <person name="Gao X.L."/>
            <person name="Li Y.G."/>
            <person name="Wang T.C."/>
            <person name="Zhang K."/>
            <person name="Xu W.W."/>
            <person name="Yu Z.J."/>
            <person name="Xia X.Z."/>
        </authorList>
    </citation>
    <scope>NUCLEOTIDE SEQUENCE</scope>
    <source>
        <strain evidence="2">FR3</strain>
    </source>
</reference>
<gene>
    <name evidence="2 5 6" type="ORF">Bm9424</name>
    <name evidence="3" type="ORF">BM_BM9424</name>
    <name evidence="2" type="ORF">BM_Bm9424</name>
</gene>
<dbReference type="GeneID" id="6097838"/>
<dbReference type="Proteomes" id="UP000006672">
    <property type="component" value="Unassembled WGS sequence"/>
</dbReference>
<evidence type="ECO:0000313" key="3">
    <source>
        <dbReference type="EMBL" id="VIP00148.1"/>
    </source>
</evidence>
<feature type="compositionally biased region" description="Basic and acidic residues" evidence="1">
    <location>
        <begin position="1"/>
        <end position="10"/>
    </location>
</feature>
<dbReference type="STRING" id="6279.A0A0J9XRY7"/>
<evidence type="ECO:0000313" key="4">
    <source>
        <dbReference type="Proteomes" id="UP000006672"/>
    </source>
</evidence>
<name>A0A0J9XRY7_BRUMA</name>
<evidence type="ECO:0000313" key="5">
    <source>
        <dbReference type="WBParaSite" id="Bm9424.1"/>
    </source>
</evidence>
<accession>A0A4E9FWN3</accession>
<accession>A0A0J9XRY7</accession>
<dbReference type="OrthoDB" id="5915312at2759"/>
<organism evidence="2">
    <name type="scientific">Brugia malayi</name>
    <name type="common">Filarial nematode worm</name>
    <dbReference type="NCBI Taxonomy" id="6279"/>
    <lineage>
        <taxon>Eukaryota</taxon>
        <taxon>Metazoa</taxon>
        <taxon>Ecdysozoa</taxon>
        <taxon>Nematoda</taxon>
        <taxon>Chromadorea</taxon>
        <taxon>Rhabditida</taxon>
        <taxon>Spirurina</taxon>
        <taxon>Spiruromorpha</taxon>
        <taxon>Filarioidea</taxon>
        <taxon>Onchocercidae</taxon>
        <taxon>Brugia</taxon>
    </lineage>
</organism>
<dbReference type="EMBL" id="LN856911">
    <property type="protein sequence ID" value="CDP93845.1"/>
    <property type="molecule type" value="Genomic_DNA"/>
</dbReference>
<evidence type="ECO:0000313" key="6">
    <source>
        <dbReference type="WormBase" id="Bm9424"/>
    </source>
</evidence>
<reference evidence="2 4" key="1">
    <citation type="journal article" date="2007" name="Science">
        <title>Draft genome of the filarial nematode parasite Brugia malayi.</title>
        <authorList>
            <person name="Ghedin E."/>
            <person name="Wang S."/>
            <person name="Spiro D."/>
            <person name="Caler E."/>
            <person name="Zhao Q."/>
            <person name="Crabtree J."/>
            <person name="Allen J.E."/>
            <person name="Delcher A.L."/>
            <person name="Guiliano D.B."/>
            <person name="Miranda-Saavedra D."/>
            <person name="Angiuoli S.V."/>
            <person name="Creasy T."/>
            <person name="Amedeo P."/>
            <person name="Haas B."/>
            <person name="El-Sayed N.M."/>
            <person name="Wortman J.R."/>
            <person name="Feldblyum T."/>
            <person name="Tallon L."/>
            <person name="Schatz M."/>
            <person name="Shumway M."/>
            <person name="Koo H."/>
            <person name="Salzberg S.L."/>
            <person name="Schobel S."/>
            <person name="Pertea M."/>
            <person name="Pop M."/>
            <person name="White O."/>
            <person name="Barton G.J."/>
            <person name="Carlow C.K."/>
            <person name="Crawford M.J."/>
            <person name="Daub J."/>
            <person name="Dimmic M.W."/>
            <person name="Estes C.F."/>
            <person name="Foster J.M."/>
            <person name="Ganatra M."/>
            <person name="Gregory W.F."/>
            <person name="Johnson N.M."/>
            <person name="Jin J."/>
            <person name="Komuniecki R."/>
            <person name="Korf I."/>
            <person name="Kumar S."/>
            <person name="Laney S."/>
            <person name="Li B.W."/>
            <person name="Li W."/>
            <person name="Lindblom T.H."/>
            <person name="Lustigman S."/>
            <person name="Ma D."/>
            <person name="Maina C.V."/>
            <person name="Martin D.M."/>
            <person name="McCarter J.P."/>
            <person name="McReynolds L."/>
            <person name="Mitreva M."/>
            <person name="Nutman T.B."/>
            <person name="Parkinson J."/>
            <person name="Peregrin-Alvarez J.M."/>
            <person name="Poole C."/>
            <person name="Ren Q."/>
            <person name="Saunders L."/>
            <person name="Sluder A.E."/>
            <person name="Smith K."/>
            <person name="Stanke M."/>
            <person name="Unnasch T.R."/>
            <person name="Ware J."/>
            <person name="Wei A.D."/>
            <person name="Weil G."/>
            <person name="Williams D.J."/>
            <person name="Zhang Y."/>
            <person name="Williams S.A."/>
            <person name="Fraser-Liggett C."/>
            <person name="Slatko B."/>
            <person name="Blaxter M.L."/>
            <person name="Scott A.L."/>
        </authorList>
    </citation>
    <scope>NUCLEOTIDE SEQUENCE</scope>
    <source>
        <strain evidence="2 4">FR3</strain>
    </source>
</reference>
<evidence type="ECO:0000256" key="1">
    <source>
        <dbReference type="SAM" id="MobiDB-lite"/>
    </source>
</evidence>
<feature type="region of interest" description="Disordered" evidence="1">
    <location>
        <begin position="1"/>
        <end position="25"/>
    </location>
</feature>
<reference evidence="3" key="3">
    <citation type="submission" date="2019-04" db="EMBL/GenBank/DDBJ databases">
        <authorList>
            <person name="Howe K."/>
            <person name="Paulini M."/>
            <person name="Williams G."/>
        </authorList>
    </citation>
    <scope>NUCLEOTIDE SEQUENCE [LARGE SCALE GENOMIC DNA]</scope>
    <source>
        <strain evidence="3">FR3</strain>
    </source>
</reference>
<sequence length="56" mass="6432">MKSMEHRQYEQRSAAVGDIGGTLDDAKRRQGDEWIVLESVYGEDFRDAAQNAWKLC</sequence>
<dbReference type="EMBL" id="CAAKNF010000016">
    <property type="protein sequence ID" value="VIP00148.1"/>
    <property type="molecule type" value="Genomic_DNA"/>
</dbReference>
<protein>
    <submittedName>
        <fullName evidence="2 5">Bm9424</fullName>
    </submittedName>
</protein>
<reference evidence="5" key="4">
    <citation type="submission" date="2019-12" db="UniProtKB">
        <authorList>
            <consortium name="WormBaseParasite"/>
        </authorList>
    </citation>
    <scope>IDENTIFICATION</scope>
</reference>
<keyword evidence="4" id="KW-1185">Reference proteome</keyword>
<dbReference type="WBParaSite" id="Bm9424.1">
    <property type="protein sequence ID" value="Bm9424.1"/>
    <property type="gene ID" value="WBGene00229685"/>
</dbReference>
<dbReference type="KEGG" id="bmy:BM_BM9424"/>
<dbReference type="CTD" id="6097838"/>
<evidence type="ECO:0000313" key="2">
    <source>
        <dbReference type="EMBL" id="CDP93845.1"/>
    </source>
</evidence>
<proteinExistence type="predicted"/>